<dbReference type="GO" id="GO:0016491">
    <property type="term" value="F:oxidoreductase activity"/>
    <property type="evidence" value="ECO:0007669"/>
    <property type="project" value="UniProtKB-KW"/>
</dbReference>
<comment type="caution">
    <text evidence="4">The sequence shown here is derived from an EMBL/GenBank/DDBJ whole genome shotgun (WGS) entry which is preliminary data.</text>
</comment>
<keyword evidence="2" id="KW-0560">Oxidoreductase</keyword>
<protein>
    <submittedName>
        <fullName evidence="4">Monensin polyketide synthase putative ketoacyl reductase</fullName>
    </submittedName>
</protein>
<dbReference type="InterPro" id="IPR002347">
    <property type="entry name" value="SDR_fam"/>
</dbReference>
<dbReference type="SUPFAM" id="SSF51735">
    <property type="entry name" value="NAD(P)-binding Rossmann-fold domains"/>
    <property type="match status" value="1"/>
</dbReference>
<dbReference type="PRINTS" id="PR00081">
    <property type="entry name" value="GDHRDH"/>
</dbReference>
<dbReference type="CDD" id="cd05233">
    <property type="entry name" value="SDR_c"/>
    <property type="match status" value="1"/>
</dbReference>
<sequence length="360" mass="38610">MPRRAVPETPGGLYPSDTTYPLPQRPDQIVFFNISLGTLFIPPSAIDPVGFVSGVRSRCGGVDYGLIQEAWIKAGSTSIKPMVPGLARTACRLTKIGVRIDLLVNAVGVMNSFSSVDGLTDTEWERVTAVNLTVPVRMIRAVILFTREKKSGAIVNIASTAGTSGAVAGIAYTCSKHDLIGETKNVAWRFRKEGIQYNAVLPGAVDSGIEMAIAAGHGYEYDAEACAQVEPDHELHAQASELAINITPLEVPQAVVSLATDQTRTINGVSLPIDLARDFLAGVHLTRLHGTSVRFTVVKNHSNDSQVVNMLQIIANAFFGEFRVAPSDDKVARSAESDLARNVAREGKLSIAPSDIDLIY</sequence>
<keyword evidence="5" id="KW-1185">Reference proteome</keyword>
<gene>
    <name evidence="4" type="ORF">CTA1_7475</name>
</gene>
<proteinExistence type="inferred from homology"/>
<dbReference type="InterPro" id="IPR036291">
    <property type="entry name" value="NAD(P)-bd_dom_sf"/>
</dbReference>
<evidence type="ECO:0000256" key="1">
    <source>
        <dbReference type="ARBA" id="ARBA00006484"/>
    </source>
</evidence>
<evidence type="ECO:0000256" key="3">
    <source>
        <dbReference type="RuleBase" id="RU000363"/>
    </source>
</evidence>
<dbReference type="PANTHER" id="PTHR43477">
    <property type="entry name" value="DIHYDROANTICAPSIN 7-DEHYDROGENASE"/>
    <property type="match status" value="1"/>
</dbReference>
<reference evidence="4 5" key="1">
    <citation type="journal article" date="2019" name="PLoS ONE">
        <title>Comparative genome analysis indicates high evolutionary potential of pathogenicity genes in Colletotrichum tanaceti.</title>
        <authorList>
            <person name="Lelwala R.V."/>
            <person name="Korhonen P.K."/>
            <person name="Young N.D."/>
            <person name="Scott J.B."/>
            <person name="Ades P.A."/>
            <person name="Gasser R.B."/>
            <person name="Taylor P.W.J."/>
        </authorList>
    </citation>
    <scope>NUCLEOTIDE SEQUENCE [LARGE SCALE GENOMIC DNA]</scope>
    <source>
        <strain evidence="4">BRIP57314</strain>
    </source>
</reference>
<accession>A0A4V6DIQ8</accession>
<dbReference type="PANTHER" id="PTHR43477:SF1">
    <property type="entry name" value="DIHYDROANTICAPSIN 7-DEHYDROGENASE"/>
    <property type="match status" value="1"/>
</dbReference>
<organism evidence="4 5">
    <name type="scientific">Colletotrichum tanaceti</name>
    <dbReference type="NCBI Taxonomy" id="1306861"/>
    <lineage>
        <taxon>Eukaryota</taxon>
        <taxon>Fungi</taxon>
        <taxon>Dikarya</taxon>
        <taxon>Ascomycota</taxon>
        <taxon>Pezizomycotina</taxon>
        <taxon>Sordariomycetes</taxon>
        <taxon>Hypocreomycetidae</taxon>
        <taxon>Glomerellales</taxon>
        <taxon>Glomerellaceae</taxon>
        <taxon>Colletotrichum</taxon>
        <taxon>Colletotrichum destructivum species complex</taxon>
    </lineage>
</organism>
<dbReference type="PRINTS" id="PR00080">
    <property type="entry name" value="SDRFAMILY"/>
</dbReference>
<evidence type="ECO:0000256" key="2">
    <source>
        <dbReference type="ARBA" id="ARBA00023002"/>
    </source>
</evidence>
<dbReference type="Pfam" id="PF00106">
    <property type="entry name" value="adh_short"/>
    <property type="match status" value="1"/>
</dbReference>
<dbReference type="AlphaFoldDB" id="A0A4V6DIQ8"/>
<name>A0A4V6DIQ8_9PEZI</name>
<evidence type="ECO:0000313" key="4">
    <source>
        <dbReference type="EMBL" id="TKW59636.1"/>
    </source>
</evidence>
<comment type="similarity">
    <text evidence="1 3">Belongs to the short-chain dehydrogenases/reductases (SDR) family.</text>
</comment>
<dbReference type="InterPro" id="IPR051122">
    <property type="entry name" value="SDR_DHRS6-like"/>
</dbReference>
<dbReference type="Proteomes" id="UP000310108">
    <property type="component" value="Unassembled WGS sequence"/>
</dbReference>
<dbReference type="STRING" id="1306861.A0A4V6DIQ8"/>
<evidence type="ECO:0000313" key="5">
    <source>
        <dbReference type="Proteomes" id="UP000310108"/>
    </source>
</evidence>
<dbReference type="EMBL" id="PJEX01000006">
    <property type="protein sequence ID" value="TKW59636.1"/>
    <property type="molecule type" value="Genomic_DNA"/>
</dbReference>
<dbReference type="Gene3D" id="3.40.50.720">
    <property type="entry name" value="NAD(P)-binding Rossmann-like Domain"/>
    <property type="match status" value="1"/>
</dbReference>